<proteinExistence type="predicted"/>
<evidence type="ECO:0000313" key="1">
    <source>
        <dbReference type="EMBL" id="CRL05427.1"/>
    </source>
</evidence>
<reference evidence="1 2" key="1">
    <citation type="submission" date="2015-04" db="EMBL/GenBank/DDBJ databases">
        <authorList>
            <person name="Syromyatnikov M.Y."/>
            <person name="Popov V.N."/>
        </authorList>
    </citation>
    <scope>NUCLEOTIDE SEQUENCE [LARGE SCALE GENOMIC DNA]</scope>
</reference>
<accession>A0A1J1IYS1</accession>
<gene>
    <name evidence="1" type="ORF">CLUMA_CG018564</name>
</gene>
<keyword evidence="2" id="KW-1185">Reference proteome</keyword>
<dbReference type="Proteomes" id="UP000183832">
    <property type="component" value="Unassembled WGS sequence"/>
</dbReference>
<dbReference type="EMBL" id="CVRI01000064">
    <property type="protein sequence ID" value="CRL05427.1"/>
    <property type="molecule type" value="Genomic_DNA"/>
</dbReference>
<name>A0A1J1IYS1_9DIPT</name>
<evidence type="ECO:0000313" key="2">
    <source>
        <dbReference type="Proteomes" id="UP000183832"/>
    </source>
</evidence>
<dbReference type="AlphaFoldDB" id="A0A1J1IYS1"/>
<sequence length="94" mass="10765">MAITIMDFSLVVAFKERSGIQKFPSYGSNSNLITINQSDVIRFNKVLNLNRFVAEPGGRQIHHKRERRHKKENKQAVVDQLTEESLPISVEINS</sequence>
<organism evidence="1 2">
    <name type="scientific">Clunio marinus</name>
    <dbReference type="NCBI Taxonomy" id="568069"/>
    <lineage>
        <taxon>Eukaryota</taxon>
        <taxon>Metazoa</taxon>
        <taxon>Ecdysozoa</taxon>
        <taxon>Arthropoda</taxon>
        <taxon>Hexapoda</taxon>
        <taxon>Insecta</taxon>
        <taxon>Pterygota</taxon>
        <taxon>Neoptera</taxon>
        <taxon>Endopterygota</taxon>
        <taxon>Diptera</taxon>
        <taxon>Nematocera</taxon>
        <taxon>Chironomoidea</taxon>
        <taxon>Chironomidae</taxon>
        <taxon>Clunio</taxon>
    </lineage>
</organism>
<protein>
    <submittedName>
        <fullName evidence="1">CLUMA_CG018564, isoform A</fullName>
    </submittedName>
</protein>